<proteinExistence type="predicted"/>
<dbReference type="SUPFAM" id="SSF49562">
    <property type="entry name" value="C2 domain (Calcium/lipid-binding domain, CaLB)"/>
    <property type="match status" value="1"/>
</dbReference>
<dbReference type="PROSITE" id="PS50004">
    <property type="entry name" value="C2"/>
    <property type="match status" value="1"/>
</dbReference>
<feature type="region of interest" description="Disordered" evidence="1">
    <location>
        <begin position="388"/>
        <end position="409"/>
    </location>
</feature>
<feature type="compositionally biased region" description="Polar residues" evidence="1">
    <location>
        <begin position="28"/>
        <end position="40"/>
    </location>
</feature>
<feature type="compositionally biased region" description="Basic and acidic residues" evidence="1">
    <location>
        <begin position="322"/>
        <end position="334"/>
    </location>
</feature>
<protein>
    <recommendedName>
        <fullName evidence="2">C2 domain-containing protein</fullName>
    </recommendedName>
</protein>
<feature type="compositionally biased region" description="Polar residues" evidence="1">
    <location>
        <begin position="400"/>
        <end position="409"/>
    </location>
</feature>
<dbReference type="SMART" id="SM00239">
    <property type="entry name" value="C2"/>
    <property type="match status" value="1"/>
</dbReference>
<dbReference type="AlphaFoldDB" id="A0A6A2ZHW2"/>
<feature type="region of interest" description="Disordered" evidence="1">
    <location>
        <begin position="1"/>
        <end position="42"/>
    </location>
</feature>
<gene>
    <name evidence="3" type="ORF">F3Y22_tig00110893pilonHSYRG01303</name>
</gene>
<dbReference type="Gene3D" id="2.60.40.150">
    <property type="entry name" value="C2 domain"/>
    <property type="match status" value="1"/>
</dbReference>
<sequence length="421" mass="45667">MDSPRSVVSPFKNSVVAEPENQKPEIFGTNTGDLSSNGSKVNRKEENTIGALDVYVHQARDIHNICIYHKQDVYAKLCLTSDPQSTVSTKIINGGGRNPVFNDNLRLNVRTVDSSLKIEIFMMSRVRNYLEDQLLGFALVPLSEVVLKNGKLAKEFSLSSTDLFHSPAGFVQLSLAYAGLSPDVMAIPAMPRDVVADETVKDSETSECELEKIEFPDPKIVNENQMMVSEYFGIQCSNLDSESSESFITADAENQICSDIGVHVVESFSNATVDSIQVPKLDSPPSSVSTNGVSSPSGAASSETADGPAALKTSTQEQMSAPKEKTVDVGDADSHSSSAQSNCTVKPVVSINIEAEQKLVQQDIVDMYVKSMQQFSESLAKMKLPLDIDSEPSETSSTTDQKIQASKNTGSRVFYGSRAFF</sequence>
<dbReference type="InterPro" id="IPR000008">
    <property type="entry name" value="C2_dom"/>
</dbReference>
<reference evidence="3" key="1">
    <citation type="submission" date="2019-09" db="EMBL/GenBank/DDBJ databases">
        <title>Draft genome information of white flower Hibiscus syriacus.</title>
        <authorList>
            <person name="Kim Y.-M."/>
        </authorList>
    </citation>
    <scope>NUCLEOTIDE SEQUENCE [LARGE SCALE GENOMIC DNA]</scope>
    <source>
        <strain evidence="3">YM2019G1</strain>
    </source>
</reference>
<dbReference type="Proteomes" id="UP000436088">
    <property type="component" value="Unassembled WGS sequence"/>
</dbReference>
<feature type="region of interest" description="Disordered" evidence="1">
    <location>
        <begin position="279"/>
        <end position="341"/>
    </location>
</feature>
<dbReference type="PANTHER" id="PTHR31208">
    <property type="entry name" value="EXPRESSED PROTEIN"/>
    <property type="match status" value="1"/>
</dbReference>
<evidence type="ECO:0000313" key="3">
    <source>
        <dbReference type="EMBL" id="KAE8691136.1"/>
    </source>
</evidence>
<dbReference type="OrthoDB" id="270970at2759"/>
<organism evidence="3 4">
    <name type="scientific">Hibiscus syriacus</name>
    <name type="common">Rose of Sharon</name>
    <dbReference type="NCBI Taxonomy" id="106335"/>
    <lineage>
        <taxon>Eukaryota</taxon>
        <taxon>Viridiplantae</taxon>
        <taxon>Streptophyta</taxon>
        <taxon>Embryophyta</taxon>
        <taxon>Tracheophyta</taxon>
        <taxon>Spermatophyta</taxon>
        <taxon>Magnoliopsida</taxon>
        <taxon>eudicotyledons</taxon>
        <taxon>Gunneridae</taxon>
        <taxon>Pentapetalae</taxon>
        <taxon>rosids</taxon>
        <taxon>malvids</taxon>
        <taxon>Malvales</taxon>
        <taxon>Malvaceae</taxon>
        <taxon>Malvoideae</taxon>
        <taxon>Hibiscus</taxon>
    </lineage>
</organism>
<dbReference type="Pfam" id="PF00168">
    <property type="entry name" value="C2"/>
    <property type="match status" value="1"/>
</dbReference>
<dbReference type="PANTHER" id="PTHR31208:SF2">
    <property type="entry name" value="DOMAIN-CONTAINING PROTEIN, PUTATIVE, EXPRESSED-RELATED"/>
    <property type="match status" value="1"/>
</dbReference>
<name>A0A6A2ZHW2_HIBSY</name>
<evidence type="ECO:0000256" key="1">
    <source>
        <dbReference type="SAM" id="MobiDB-lite"/>
    </source>
</evidence>
<accession>A0A6A2ZHW2</accession>
<feature type="domain" description="C2" evidence="2">
    <location>
        <begin position="33"/>
        <end position="156"/>
    </location>
</feature>
<feature type="compositionally biased region" description="Low complexity" evidence="1">
    <location>
        <begin position="283"/>
        <end position="298"/>
    </location>
</feature>
<evidence type="ECO:0000313" key="4">
    <source>
        <dbReference type="Proteomes" id="UP000436088"/>
    </source>
</evidence>
<comment type="caution">
    <text evidence="3">The sequence shown here is derived from an EMBL/GenBank/DDBJ whole genome shotgun (WGS) entry which is preliminary data.</text>
</comment>
<dbReference type="InterPro" id="IPR035892">
    <property type="entry name" value="C2_domain_sf"/>
</dbReference>
<dbReference type="EMBL" id="VEPZ02001150">
    <property type="protein sequence ID" value="KAE8691136.1"/>
    <property type="molecule type" value="Genomic_DNA"/>
</dbReference>
<evidence type="ECO:0000259" key="2">
    <source>
        <dbReference type="PROSITE" id="PS50004"/>
    </source>
</evidence>
<keyword evidence="4" id="KW-1185">Reference proteome</keyword>